<dbReference type="Proteomes" id="UP001596230">
    <property type="component" value="Unassembled WGS sequence"/>
</dbReference>
<comment type="subcellular location">
    <subcellularLocation>
        <location evidence="4">Cytoplasm</location>
    </subcellularLocation>
</comment>
<proteinExistence type="inferred from homology"/>
<evidence type="ECO:0000313" key="5">
    <source>
        <dbReference type="EMBL" id="MFC6378536.1"/>
    </source>
</evidence>
<keyword evidence="2 4" id="KW-0808">Transferase</keyword>
<evidence type="ECO:0000313" key="6">
    <source>
        <dbReference type="Proteomes" id="UP001596230"/>
    </source>
</evidence>
<dbReference type="EC" id="2.3.2.6" evidence="4"/>
<keyword evidence="1 4" id="KW-0963">Cytoplasm</keyword>
<keyword evidence="6" id="KW-1185">Reference proteome</keyword>
<comment type="catalytic activity">
    <reaction evidence="4">
        <text>L-phenylalanyl-tRNA(Phe) + an N-terminal L-alpha-aminoacyl-[protein] = an N-terminal L-phenylalanyl-L-alpha-aminoacyl-[protein] + tRNA(Phe)</text>
        <dbReference type="Rhea" id="RHEA:43632"/>
        <dbReference type="Rhea" id="RHEA-COMP:9668"/>
        <dbReference type="Rhea" id="RHEA-COMP:9699"/>
        <dbReference type="Rhea" id="RHEA-COMP:10636"/>
        <dbReference type="Rhea" id="RHEA-COMP:10637"/>
        <dbReference type="ChEBI" id="CHEBI:78442"/>
        <dbReference type="ChEBI" id="CHEBI:78531"/>
        <dbReference type="ChEBI" id="CHEBI:78597"/>
        <dbReference type="ChEBI" id="CHEBI:83561"/>
        <dbReference type="EC" id="2.3.2.6"/>
    </reaction>
</comment>
<dbReference type="Gene3D" id="3.40.630.70">
    <property type="entry name" value="Leucyl/phenylalanyl-tRNA-protein transferase, C-terminal domain"/>
    <property type="match status" value="1"/>
</dbReference>
<dbReference type="InterPro" id="IPR042203">
    <property type="entry name" value="Leu/Phe-tRNA_Trfase_C"/>
</dbReference>
<dbReference type="InterPro" id="IPR016181">
    <property type="entry name" value="Acyl_CoA_acyltransferase"/>
</dbReference>
<protein>
    <recommendedName>
        <fullName evidence="4">Leucyl/phenylalanyl-tRNA--protein transferase</fullName>
        <ecNumber evidence="4">2.3.2.6</ecNumber>
    </recommendedName>
    <alternativeName>
        <fullName evidence="4">L/F-transferase</fullName>
    </alternativeName>
    <alternativeName>
        <fullName evidence="4">Leucyltransferase</fullName>
    </alternativeName>
    <alternativeName>
        <fullName evidence="4">Phenyalanyltransferase</fullName>
    </alternativeName>
</protein>
<dbReference type="NCBIfam" id="TIGR00667">
    <property type="entry name" value="aat"/>
    <property type="match status" value="1"/>
</dbReference>
<comment type="similarity">
    <text evidence="4">Belongs to the L/F-transferase family.</text>
</comment>
<accession>A0ABW1VYX9</accession>
<organism evidence="5 6">
    <name type="scientific">Tatumella terrea</name>
    <dbReference type="NCBI Taxonomy" id="419007"/>
    <lineage>
        <taxon>Bacteria</taxon>
        <taxon>Pseudomonadati</taxon>
        <taxon>Pseudomonadota</taxon>
        <taxon>Gammaproteobacteria</taxon>
        <taxon>Enterobacterales</taxon>
        <taxon>Erwiniaceae</taxon>
        <taxon>Tatumella</taxon>
    </lineage>
</organism>
<gene>
    <name evidence="4 5" type="primary">aat</name>
    <name evidence="5" type="ORF">ACFP9W_10650</name>
</gene>
<evidence type="ECO:0000256" key="3">
    <source>
        <dbReference type="ARBA" id="ARBA00023315"/>
    </source>
</evidence>
<comment type="caution">
    <text evidence="5">The sequence shown here is derived from an EMBL/GenBank/DDBJ whole genome shotgun (WGS) entry which is preliminary data.</text>
</comment>
<dbReference type="Pfam" id="PF03588">
    <property type="entry name" value="Leu_Phe_trans"/>
    <property type="match status" value="1"/>
</dbReference>
<dbReference type="PANTHER" id="PTHR30098">
    <property type="entry name" value="LEUCYL/PHENYLALANYL-TRNA--PROTEIN TRANSFERASE"/>
    <property type="match status" value="1"/>
</dbReference>
<dbReference type="InterPro" id="IPR042221">
    <property type="entry name" value="Leu/Phe-tRNA_Trfase_N"/>
</dbReference>
<comment type="catalytic activity">
    <reaction evidence="4">
        <text>N-terminal L-arginyl-[protein] + L-leucyl-tRNA(Leu) = N-terminal L-leucyl-L-arginyl-[protein] + tRNA(Leu) + H(+)</text>
        <dbReference type="Rhea" id="RHEA:50416"/>
        <dbReference type="Rhea" id="RHEA-COMP:9613"/>
        <dbReference type="Rhea" id="RHEA-COMP:9622"/>
        <dbReference type="Rhea" id="RHEA-COMP:12672"/>
        <dbReference type="Rhea" id="RHEA-COMP:12673"/>
        <dbReference type="ChEBI" id="CHEBI:15378"/>
        <dbReference type="ChEBI" id="CHEBI:64719"/>
        <dbReference type="ChEBI" id="CHEBI:78442"/>
        <dbReference type="ChEBI" id="CHEBI:78494"/>
        <dbReference type="ChEBI" id="CHEBI:133044"/>
        <dbReference type="EC" id="2.3.2.6"/>
    </reaction>
</comment>
<dbReference type="RefSeq" id="WP_385951085.1">
    <property type="nucleotide sequence ID" value="NZ_JBHSUB010000010.1"/>
</dbReference>
<dbReference type="InterPro" id="IPR004616">
    <property type="entry name" value="Leu/Phe-tRNA_Trfase"/>
</dbReference>
<comment type="catalytic activity">
    <reaction evidence="4">
        <text>N-terminal L-lysyl-[protein] + L-leucyl-tRNA(Leu) = N-terminal L-leucyl-L-lysyl-[protein] + tRNA(Leu) + H(+)</text>
        <dbReference type="Rhea" id="RHEA:12340"/>
        <dbReference type="Rhea" id="RHEA-COMP:9613"/>
        <dbReference type="Rhea" id="RHEA-COMP:9622"/>
        <dbReference type="Rhea" id="RHEA-COMP:12670"/>
        <dbReference type="Rhea" id="RHEA-COMP:12671"/>
        <dbReference type="ChEBI" id="CHEBI:15378"/>
        <dbReference type="ChEBI" id="CHEBI:65249"/>
        <dbReference type="ChEBI" id="CHEBI:78442"/>
        <dbReference type="ChEBI" id="CHEBI:78494"/>
        <dbReference type="ChEBI" id="CHEBI:133043"/>
        <dbReference type="EC" id="2.3.2.6"/>
    </reaction>
</comment>
<keyword evidence="3 4" id="KW-0012">Acyltransferase</keyword>
<dbReference type="GO" id="GO:0008914">
    <property type="term" value="F:leucyl-tRNA--protein transferase activity"/>
    <property type="evidence" value="ECO:0007669"/>
    <property type="project" value="UniProtKB-EC"/>
</dbReference>
<name>A0ABW1VYX9_9GAMM</name>
<evidence type="ECO:0000256" key="1">
    <source>
        <dbReference type="ARBA" id="ARBA00022490"/>
    </source>
</evidence>
<comment type="function">
    <text evidence="4">Functions in the N-end rule pathway of protein degradation where it conjugates Leu, Phe and, less efficiently, Met from aminoacyl-tRNAs to the N-termini of proteins containing an N-terminal arginine or lysine.</text>
</comment>
<evidence type="ECO:0000256" key="2">
    <source>
        <dbReference type="ARBA" id="ARBA00022679"/>
    </source>
</evidence>
<dbReference type="SUPFAM" id="SSF55729">
    <property type="entry name" value="Acyl-CoA N-acyltransferases (Nat)"/>
    <property type="match status" value="1"/>
</dbReference>
<reference evidence="6" key="1">
    <citation type="journal article" date="2019" name="Int. J. Syst. Evol. Microbiol.">
        <title>The Global Catalogue of Microorganisms (GCM) 10K type strain sequencing project: providing services to taxonomists for standard genome sequencing and annotation.</title>
        <authorList>
            <consortium name="The Broad Institute Genomics Platform"/>
            <consortium name="The Broad Institute Genome Sequencing Center for Infectious Disease"/>
            <person name="Wu L."/>
            <person name="Ma J."/>
        </authorList>
    </citation>
    <scope>NUCLEOTIDE SEQUENCE [LARGE SCALE GENOMIC DNA]</scope>
    <source>
        <strain evidence="6">CGMCC 1.18518</strain>
    </source>
</reference>
<dbReference type="EMBL" id="JBHSUB010000010">
    <property type="protein sequence ID" value="MFC6378536.1"/>
    <property type="molecule type" value="Genomic_DNA"/>
</dbReference>
<dbReference type="PANTHER" id="PTHR30098:SF2">
    <property type="entry name" value="LEUCYL_PHENYLALANYL-TRNA--PROTEIN TRANSFERASE"/>
    <property type="match status" value="1"/>
</dbReference>
<dbReference type="HAMAP" id="MF_00688">
    <property type="entry name" value="Leu_Phe_trans"/>
    <property type="match status" value="1"/>
</dbReference>
<sequence>MPLILPQLPADTLSFPPPSRALTEPDGLLAFGGDLSWPRMREAYRQGIFPWFSEQDPLLWWSPNPRAVLYPEAFHLSRSMARFHRHSPYKVTVDRDFGGVIRGCAADRTDGTWITEQVIEAWLALSQRSDAHSVEVWQDGHLIGGLYGMAVGQLFCAESMFSTRPNASKTALMLFCRHFSAHGGQLIDCQILNPHTASLGATEIPREAYLQQVALLRTRPLSDGCWQTAELG</sequence>
<dbReference type="Gene3D" id="3.30.70.3550">
    <property type="entry name" value="Leucyl/phenylalanyl-tRNA-protein transferase, N-terminal domain"/>
    <property type="match status" value="1"/>
</dbReference>
<evidence type="ECO:0000256" key="4">
    <source>
        <dbReference type="HAMAP-Rule" id="MF_00688"/>
    </source>
</evidence>